<reference evidence="2 3" key="1">
    <citation type="journal article" date="2018" name="Front. Microbiol.">
        <title>Genome-Wide Analysis of Corynespora cassiicola Leaf Fall Disease Putative Effectors.</title>
        <authorList>
            <person name="Lopez D."/>
            <person name="Ribeiro S."/>
            <person name="Label P."/>
            <person name="Fumanal B."/>
            <person name="Venisse J.S."/>
            <person name="Kohler A."/>
            <person name="de Oliveira R.R."/>
            <person name="Labutti K."/>
            <person name="Lipzen A."/>
            <person name="Lail K."/>
            <person name="Bauer D."/>
            <person name="Ohm R.A."/>
            <person name="Barry K.W."/>
            <person name="Spatafora J."/>
            <person name="Grigoriev I.V."/>
            <person name="Martin F.M."/>
            <person name="Pujade-Renaud V."/>
        </authorList>
    </citation>
    <scope>NUCLEOTIDE SEQUENCE [LARGE SCALE GENOMIC DNA]</scope>
    <source>
        <strain evidence="2 3">Philippines</strain>
    </source>
</reference>
<sequence>MVPNLLTLGPVSWLTSASLPSGGNPARTRSIGSPRYAALQDNGGHQIIRHPARQAQAGQEAPRKPRQPLQSKSRPSGPKLERPGYKAKQFSKLLRLFGPSSIRGRAPCVQCFPGGSGGFPTPKIWSGDPSCVGWRLEPAASLLSPSASRVSVPEFEFGWRRCHSHNL</sequence>
<dbReference type="EMBL" id="KZ678129">
    <property type="protein sequence ID" value="PSN73230.1"/>
    <property type="molecule type" value="Genomic_DNA"/>
</dbReference>
<keyword evidence="3" id="KW-1185">Reference proteome</keyword>
<proteinExistence type="predicted"/>
<organism evidence="2 3">
    <name type="scientific">Corynespora cassiicola Philippines</name>
    <dbReference type="NCBI Taxonomy" id="1448308"/>
    <lineage>
        <taxon>Eukaryota</taxon>
        <taxon>Fungi</taxon>
        <taxon>Dikarya</taxon>
        <taxon>Ascomycota</taxon>
        <taxon>Pezizomycotina</taxon>
        <taxon>Dothideomycetes</taxon>
        <taxon>Pleosporomycetidae</taxon>
        <taxon>Pleosporales</taxon>
        <taxon>Corynesporascaceae</taxon>
        <taxon>Corynespora</taxon>
    </lineage>
</organism>
<dbReference type="AlphaFoldDB" id="A0A2T2P6D5"/>
<protein>
    <submittedName>
        <fullName evidence="2">Uncharacterized protein</fullName>
    </submittedName>
</protein>
<gene>
    <name evidence="2" type="ORF">BS50DRAFT_182520</name>
</gene>
<dbReference type="Proteomes" id="UP000240883">
    <property type="component" value="Unassembled WGS sequence"/>
</dbReference>
<accession>A0A2T2P6D5</accession>
<name>A0A2T2P6D5_CORCC</name>
<evidence type="ECO:0000313" key="3">
    <source>
        <dbReference type="Proteomes" id="UP000240883"/>
    </source>
</evidence>
<feature type="region of interest" description="Disordered" evidence="1">
    <location>
        <begin position="16"/>
        <end position="40"/>
    </location>
</feature>
<evidence type="ECO:0000313" key="2">
    <source>
        <dbReference type="EMBL" id="PSN73230.1"/>
    </source>
</evidence>
<evidence type="ECO:0000256" key="1">
    <source>
        <dbReference type="SAM" id="MobiDB-lite"/>
    </source>
</evidence>
<feature type="region of interest" description="Disordered" evidence="1">
    <location>
        <begin position="52"/>
        <end position="86"/>
    </location>
</feature>